<gene>
    <name evidence="1" type="ORF">DVK85_08445</name>
</gene>
<organism evidence="1 2">
    <name type="scientific">Flavobacterium arcticum</name>
    <dbReference type="NCBI Taxonomy" id="1784713"/>
    <lineage>
        <taxon>Bacteria</taxon>
        <taxon>Pseudomonadati</taxon>
        <taxon>Bacteroidota</taxon>
        <taxon>Flavobacteriia</taxon>
        <taxon>Flavobacteriales</taxon>
        <taxon>Flavobacteriaceae</taxon>
        <taxon>Flavobacterium</taxon>
    </lineage>
</organism>
<dbReference type="AlphaFoldDB" id="A0A345HCF2"/>
<dbReference type="KEGG" id="fat:DVK85_08445"/>
<sequence>MLGVFKKINRIMCERLTWNPIQGEERKYYSNKYSQNECWIQMNDFPEEPLWTIFYKEQTKDIEDTPILWKINYPNKKPLI</sequence>
<name>A0A345HCF2_9FLAO</name>
<reference evidence="1 2" key="1">
    <citation type="submission" date="2018-07" db="EMBL/GenBank/DDBJ databases">
        <title>Complete genome sequence of Flavobacterium arcticum type strain SM1502T.</title>
        <authorList>
            <person name="Li Y."/>
            <person name="Li D.-D."/>
        </authorList>
    </citation>
    <scope>NUCLEOTIDE SEQUENCE [LARGE SCALE GENOMIC DNA]</scope>
    <source>
        <strain evidence="1 2">SM1502</strain>
    </source>
</reference>
<dbReference type="RefSeq" id="WP_114678020.1">
    <property type="nucleotide sequence ID" value="NZ_CP031188.1"/>
</dbReference>
<protein>
    <submittedName>
        <fullName evidence="1">Uncharacterized protein</fullName>
    </submittedName>
</protein>
<evidence type="ECO:0000313" key="1">
    <source>
        <dbReference type="EMBL" id="AXG74262.1"/>
    </source>
</evidence>
<dbReference type="OrthoDB" id="5518495at2"/>
<proteinExistence type="predicted"/>
<accession>A0A345HCF2</accession>
<dbReference type="EMBL" id="CP031188">
    <property type="protein sequence ID" value="AXG74262.1"/>
    <property type="molecule type" value="Genomic_DNA"/>
</dbReference>
<dbReference type="Proteomes" id="UP000253951">
    <property type="component" value="Chromosome"/>
</dbReference>
<evidence type="ECO:0000313" key="2">
    <source>
        <dbReference type="Proteomes" id="UP000253951"/>
    </source>
</evidence>
<keyword evidence="2" id="KW-1185">Reference proteome</keyword>